<accession>A0A0V0S9M3</accession>
<comment type="caution">
    <text evidence="1">The sequence shown here is derived from an EMBL/GenBank/DDBJ whole genome shotgun (WGS) entry which is preliminary data.</text>
</comment>
<dbReference type="AlphaFoldDB" id="A0A0V0S9M3"/>
<protein>
    <submittedName>
        <fullName evidence="1">Uncharacterized protein</fullName>
    </submittedName>
</protein>
<name>A0A0V0S9M3_9BILA</name>
<dbReference type="EMBL" id="JYDL01000024">
    <property type="protein sequence ID" value="KRX23438.1"/>
    <property type="molecule type" value="Genomic_DNA"/>
</dbReference>
<sequence>MQIAIASLLLSEILQFSRKTMKCKNGLNGYQSIRNNERGTTRRGSGGTALLISRDTAKTLGS</sequence>
<proteinExistence type="predicted"/>
<organism evidence="1 2">
    <name type="scientific">Trichinella nelsoni</name>
    <dbReference type="NCBI Taxonomy" id="6336"/>
    <lineage>
        <taxon>Eukaryota</taxon>
        <taxon>Metazoa</taxon>
        <taxon>Ecdysozoa</taxon>
        <taxon>Nematoda</taxon>
        <taxon>Enoplea</taxon>
        <taxon>Dorylaimia</taxon>
        <taxon>Trichinellida</taxon>
        <taxon>Trichinellidae</taxon>
        <taxon>Trichinella</taxon>
    </lineage>
</organism>
<dbReference type="Proteomes" id="UP000054630">
    <property type="component" value="Unassembled WGS sequence"/>
</dbReference>
<gene>
    <name evidence="1" type="ORF">T07_11440</name>
</gene>
<evidence type="ECO:0000313" key="2">
    <source>
        <dbReference type="Proteomes" id="UP000054630"/>
    </source>
</evidence>
<keyword evidence="2" id="KW-1185">Reference proteome</keyword>
<reference evidence="1 2" key="1">
    <citation type="submission" date="2015-01" db="EMBL/GenBank/DDBJ databases">
        <title>Evolution of Trichinella species and genotypes.</title>
        <authorList>
            <person name="Korhonen P.K."/>
            <person name="Edoardo P."/>
            <person name="Giuseppe L.R."/>
            <person name="Gasser R.B."/>
        </authorList>
    </citation>
    <scope>NUCLEOTIDE SEQUENCE [LARGE SCALE GENOMIC DNA]</scope>
    <source>
        <strain evidence="1">ISS37</strain>
    </source>
</reference>
<evidence type="ECO:0000313" key="1">
    <source>
        <dbReference type="EMBL" id="KRX23438.1"/>
    </source>
</evidence>